<dbReference type="Proteomes" id="UP000663869">
    <property type="component" value="Unassembled WGS sequence"/>
</dbReference>
<organism evidence="1 2">
    <name type="scientific">Rotaria socialis</name>
    <dbReference type="NCBI Taxonomy" id="392032"/>
    <lineage>
        <taxon>Eukaryota</taxon>
        <taxon>Metazoa</taxon>
        <taxon>Spiralia</taxon>
        <taxon>Gnathifera</taxon>
        <taxon>Rotifera</taxon>
        <taxon>Eurotatoria</taxon>
        <taxon>Bdelloidea</taxon>
        <taxon>Philodinida</taxon>
        <taxon>Philodinidae</taxon>
        <taxon>Rotaria</taxon>
    </lineage>
</organism>
<name>A0A818MYX8_9BILA</name>
<proteinExistence type="predicted"/>
<evidence type="ECO:0000313" key="1">
    <source>
        <dbReference type="EMBL" id="CAF3597609.1"/>
    </source>
</evidence>
<comment type="caution">
    <text evidence="1">The sequence shown here is derived from an EMBL/GenBank/DDBJ whole genome shotgun (WGS) entry which is preliminary data.</text>
</comment>
<reference evidence="1" key="1">
    <citation type="submission" date="2021-02" db="EMBL/GenBank/DDBJ databases">
        <authorList>
            <person name="Nowell W R."/>
        </authorList>
    </citation>
    <scope>NUCLEOTIDE SEQUENCE</scope>
</reference>
<dbReference type="AlphaFoldDB" id="A0A818MYX8"/>
<accession>A0A818MYX8</accession>
<protein>
    <submittedName>
        <fullName evidence="1">Uncharacterized protein</fullName>
    </submittedName>
</protein>
<sequence length="164" mass="18704">MTLPLEQEKPQYYDAKDIIVTFGAVPQEITLLVNTLVVSEKKQLWGIPCQKGKLDGNLFLLLSLALVKLLLVWQVLYSSKSFNLVYPDTEKEVINAFNPTARMLALAQRAIQRYQTQTIIFNENISYQNSVRFGVIASSNLFGVPQTCIDLRHNHFIVDILEME</sequence>
<evidence type="ECO:0000313" key="2">
    <source>
        <dbReference type="Proteomes" id="UP000663869"/>
    </source>
</evidence>
<gene>
    <name evidence="1" type="ORF">FME351_LOCUS21783</name>
</gene>
<dbReference type="EMBL" id="CAJNYU010002751">
    <property type="protein sequence ID" value="CAF3597609.1"/>
    <property type="molecule type" value="Genomic_DNA"/>
</dbReference>